<organism evidence="4">
    <name type="scientific">Veillonella atypica</name>
    <dbReference type="NCBI Taxonomy" id="39777"/>
    <lineage>
        <taxon>Bacteria</taxon>
        <taxon>Bacillati</taxon>
        <taxon>Bacillota</taxon>
        <taxon>Negativicutes</taxon>
        <taxon>Veillonellales</taxon>
        <taxon>Veillonellaceae</taxon>
        <taxon>Veillonella</taxon>
    </lineage>
</organism>
<dbReference type="RefSeq" id="WP_156717780.1">
    <property type="nucleotide sequence ID" value="NZ_CACRUN010000008.1"/>
</dbReference>
<dbReference type="SUPFAM" id="SSF56563">
    <property type="entry name" value="Major capsid protein gp5"/>
    <property type="match status" value="1"/>
</dbReference>
<evidence type="ECO:0000256" key="2">
    <source>
        <dbReference type="SAM" id="Coils"/>
    </source>
</evidence>
<dbReference type="NCBIfam" id="TIGR01554">
    <property type="entry name" value="major_cap_HK97"/>
    <property type="match status" value="1"/>
</dbReference>
<keyword evidence="2" id="KW-0175">Coiled coil</keyword>
<gene>
    <name evidence="4" type="ORF">VALFYP47_00879</name>
</gene>
<comment type="subcellular location">
    <subcellularLocation>
        <location evidence="1">Virion</location>
    </subcellularLocation>
</comment>
<evidence type="ECO:0000313" key="4">
    <source>
        <dbReference type="EMBL" id="VYT80394.1"/>
    </source>
</evidence>
<evidence type="ECO:0000256" key="1">
    <source>
        <dbReference type="ARBA" id="ARBA00004328"/>
    </source>
</evidence>
<dbReference type="EMBL" id="CACRUN010000008">
    <property type="protein sequence ID" value="VYT80394.1"/>
    <property type="molecule type" value="Genomic_DNA"/>
</dbReference>
<feature type="domain" description="Phage capsid-like C-terminal" evidence="3">
    <location>
        <begin position="111"/>
        <end position="379"/>
    </location>
</feature>
<dbReference type="Gene3D" id="3.30.2400.10">
    <property type="entry name" value="Major capsid protein gp5"/>
    <property type="match status" value="1"/>
</dbReference>
<protein>
    <submittedName>
        <fullName evidence="4">Phage capsid family protein</fullName>
    </submittedName>
</protein>
<dbReference type="Pfam" id="PF05065">
    <property type="entry name" value="Phage_capsid"/>
    <property type="match status" value="1"/>
</dbReference>
<accession>A0A6N2ZLK0</accession>
<name>A0A6N2ZLK0_9FIRM</name>
<dbReference type="InterPro" id="IPR054612">
    <property type="entry name" value="Phage_capsid-like_C"/>
</dbReference>
<dbReference type="AlphaFoldDB" id="A0A6N2ZLK0"/>
<evidence type="ECO:0000259" key="3">
    <source>
        <dbReference type="Pfam" id="PF05065"/>
    </source>
</evidence>
<reference evidence="4" key="1">
    <citation type="submission" date="2019-11" db="EMBL/GenBank/DDBJ databases">
        <authorList>
            <person name="Feng L."/>
        </authorList>
    </citation>
    <scope>NUCLEOTIDE SEQUENCE</scope>
    <source>
        <strain evidence="4">VatypicaLFYP47</strain>
    </source>
</reference>
<proteinExistence type="predicted"/>
<dbReference type="InterPro" id="IPR024455">
    <property type="entry name" value="Phage_capsid"/>
</dbReference>
<sequence>MNRLEEIRQRRAELRAMLEDTTQLNLNLDEIETELRALEAEETELERRTAILNTVPAATTVPVPVAEQRTQGAEVFDSMEYRNAFMQYVMNNTPIPAELRQNENTLTTDIGAVIPPTVLNKIVQKMENVGMVLPLVTNTNFKSGLAIPTNNVMPVATWVAEGKGSERQKASLGNIQFGHFKLQCRVSISLETSVMALSAFENMISNNVSKAMVKAIENAIINGTGNGQPTGILKDAAAGVKVDVKDFDYATLVKAEAELPVEYEEGSVWVMTKKTFMNIAGMTDKNGQPIARVNYGMGGKPERSILGRGVLIVPYLKNLDAAAVGDIVAFIYRFEDYALNTNYQIGVKTYEDNETDDIVRKSTMICDGKPVDTSSLVKLAKKA</sequence>
<feature type="coiled-coil region" evidence="2">
    <location>
        <begin position="4"/>
        <end position="48"/>
    </location>
</feature>